<organism evidence="1 2">
    <name type="scientific">Candidatus Woesebacteria bacterium GW2011_GWD1_38_10</name>
    <dbReference type="NCBI Taxonomy" id="1618592"/>
    <lineage>
        <taxon>Bacteria</taxon>
        <taxon>Candidatus Woeseibacteriota</taxon>
    </lineage>
</organism>
<comment type="caution">
    <text evidence="1">The sequence shown here is derived from an EMBL/GenBank/DDBJ whole genome shotgun (WGS) entry which is preliminary data.</text>
</comment>
<evidence type="ECO:0000313" key="2">
    <source>
        <dbReference type="Proteomes" id="UP000034366"/>
    </source>
</evidence>
<dbReference type="GO" id="GO:0000271">
    <property type="term" value="P:polysaccharide biosynthetic process"/>
    <property type="evidence" value="ECO:0007669"/>
    <property type="project" value="TreeGrafter"/>
</dbReference>
<dbReference type="GO" id="GO:0008483">
    <property type="term" value="F:transaminase activity"/>
    <property type="evidence" value="ECO:0007669"/>
    <property type="project" value="TreeGrafter"/>
</dbReference>
<dbReference type="PANTHER" id="PTHR30244:SF34">
    <property type="entry name" value="DTDP-4-AMINO-4,6-DIDEOXYGALACTOSE TRANSAMINASE"/>
    <property type="match status" value="1"/>
</dbReference>
<dbReference type="Pfam" id="PF01041">
    <property type="entry name" value="DegT_DnrJ_EryC1"/>
    <property type="match status" value="1"/>
</dbReference>
<dbReference type="InterPro" id="IPR015421">
    <property type="entry name" value="PyrdxlP-dep_Trfase_major"/>
</dbReference>
<dbReference type="Proteomes" id="UP000034366">
    <property type="component" value="Unassembled WGS sequence"/>
</dbReference>
<dbReference type="PANTHER" id="PTHR30244">
    <property type="entry name" value="TRANSAMINASE"/>
    <property type="match status" value="1"/>
</dbReference>
<dbReference type="InterPro" id="IPR000653">
    <property type="entry name" value="DegT/StrS_aminotransferase"/>
</dbReference>
<dbReference type="SUPFAM" id="SSF53383">
    <property type="entry name" value="PLP-dependent transferases"/>
    <property type="match status" value="1"/>
</dbReference>
<evidence type="ECO:0000313" key="1">
    <source>
        <dbReference type="EMBL" id="KKQ49409.1"/>
    </source>
</evidence>
<dbReference type="GO" id="GO:0030170">
    <property type="term" value="F:pyridoxal phosphate binding"/>
    <property type="evidence" value="ECO:0007669"/>
    <property type="project" value="TreeGrafter"/>
</dbReference>
<gene>
    <name evidence="1" type="ORF">US67_C0016G0014</name>
</gene>
<proteinExistence type="predicted"/>
<dbReference type="AlphaFoldDB" id="A0A0G0KJN2"/>
<dbReference type="EMBL" id="LBTW01000016">
    <property type="protein sequence ID" value="KKQ49409.1"/>
    <property type="molecule type" value="Genomic_DNA"/>
</dbReference>
<accession>A0A0G0KJN2</accession>
<feature type="non-terminal residue" evidence="1">
    <location>
        <position position="114"/>
    </location>
</feature>
<name>A0A0G0KJN2_9BACT</name>
<dbReference type="InterPro" id="IPR015424">
    <property type="entry name" value="PyrdxlP-dep_Trfase"/>
</dbReference>
<dbReference type="Gene3D" id="3.40.640.10">
    <property type="entry name" value="Type I PLP-dependent aspartate aminotransferase-like (Major domain)"/>
    <property type="match status" value="1"/>
</dbReference>
<reference evidence="1 2" key="1">
    <citation type="journal article" date="2015" name="Nature">
        <title>rRNA introns, odd ribosomes, and small enigmatic genomes across a large radiation of phyla.</title>
        <authorList>
            <person name="Brown C.T."/>
            <person name="Hug L.A."/>
            <person name="Thomas B.C."/>
            <person name="Sharon I."/>
            <person name="Castelle C.J."/>
            <person name="Singh A."/>
            <person name="Wilkins M.J."/>
            <person name="Williams K.H."/>
            <person name="Banfield J.F."/>
        </authorList>
    </citation>
    <scope>NUCLEOTIDE SEQUENCE [LARGE SCALE GENOMIC DNA]</scope>
</reference>
<sequence>MSNNQKLIPVFFPFYDRNEEKAVIEVLRSGWIGLGPKTAEFENKFAAYAGAKYAIALNSATAALHLSLMAAGVGSGDEVILPAMTFASTAHAVLYVGAKPVFADIEKNTMCVDP</sequence>
<protein>
    <submittedName>
        <fullName evidence="1">Spore coat polysaccharide biosynthesis protein SpsC</fullName>
    </submittedName>
</protein>